<proteinExistence type="predicted"/>
<dbReference type="Proteomes" id="UP000075884">
    <property type="component" value="Unassembled WGS sequence"/>
</dbReference>
<organism evidence="1 2">
    <name type="scientific">Anopheles dirus</name>
    <dbReference type="NCBI Taxonomy" id="7168"/>
    <lineage>
        <taxon>Eukaryota</taxon>
        <taxon>Metazoa</taxon>
        <taxon>Ecdysozoa</taxon>
        <taxon>Arthropoda</taxon>
        <taxon>Hexapoda</taxon>
        <taxon>Insecta</taxon>
        <taxon>Pterygota</taxon>
        <taxon>Neoptera</taxon>
        <taxon>Endopterygota</taxon>
        <taxon>Diptera</taxon>
        <taxon>Nematocera</taxon>
        <taxon>Culicoidea</taxon>
        <taxon>Culicidae</taxon>
        <taxon>Anophelinae</taxon>
        <taxon>Anopheles</taxon>
    </lineage>
</organism>
<name>A0A182NYL6_9DIPT</name>
<reference evidence="1" key="2">
    <citation type="submission" date="2020-05" db="UniProtKB">
        <authorList>
            <consortium name="EnsemblMetazoa"/>
        </authorList>
    </citation>
    <scope>IDENTIFICATION</scope>
    <source>
        <strain evidence="1">WRAIR2</strain>
    </source>
</reference>
<evidence type="ECO:0000313" key="1">
    <source>
        <dbReference type="EnsemblMetazoa" id="ADIR014911-PA"/>
    </source>
</evidence>
<dbReference type="VEuPathDB" id="VectorBase:ADIR014911"/>
<reference evidence="2" key="1">
    <citation type="submission" date="2013-03" db="EMBL/GenBank/DDBJ databases">
        <title>The Genome Sequence of Anopheles dirus WRAIR2.</title>
        <authorList>
            <consortium name="The Broad Institute Genomics Platform"/>
            <person name="Neafsey D.E."/>
            <person name="Walton C."/>
            <person name="Walker B."/>
            <person name="Young S.K."/>
            <person name="Zeng Q."/>
            <person name="Gargeya S."/>
            <person name="Fitzgerald M."/>
            <person name="Haas B."/>
            <person name="Abouelleil A."/>
            <person name="Allen A.W."/>
            <person name="Alvarado L."/>
            <person name="Arachchi H.M."/>
            <person name="Berlin A.M."/>
            <person name="Chapman S.B."/>
            <person name="Gainer-Dewar J."/>
            <person name="Goldberg J."/>
            <person name="Griggs A."/>
            <person name="Gujja S."/>
            <person name="Hansen M."/>
            <person name="Howarth C."/>
            <person name="Imamovic A."/>
            <person name="Ireland A."/>
            <person name="Larimer J."/>
            <person name="McCowan C."/>
            <person name="Murphy C."/>
            <person name="Pearson M."/>
            <person name="Poon T.W."/>
            <person name="Priest M."/>
            <person name="Roberts A."/>
            <person name="Saif S."/>
            <person name="Shea T."/>
            <person name="Sisk P."/>
            <person name="Sykes S."/>
            <person name="Wortman J."/>
            <person name="Nusbaum C."/>
            <person name="Birren B."/>
        </authorList>
    </citation>
    <scope>NUCLEOTIDE SEQUENCE [LARGE SCALE GENOMIC DNA]</scope>
    <source>
        <strain evidence="2">WRAIR2</strain>
    </source>
</reference>
<dbReference type="AlphaFoldDB" id="A0A182NYL6"/>
<dbReference type="EnsemblMetazoa" id="ADIR014911-RA">
    <property type="protein sequence ID" value="ADIR014911-PA"/>
    <property type="gene ID" value="ADIR014911"/>
</dbReference>
<sequence length="64" mass="7260">MRKIRSVCKRAVERMTQLAGHELEQLDRSGRARTRRLLGGLGLLGVVRGRHCLVYPFRGARVVC</sequence>
<protein>
    <submittedName>
        <fullName evidence="1">Uncharacterized protein</fullName>
    </submittedName>
</protein>
<keyword evidence="2" id="KW-1185">Reference proteome</keyword>
<accession>A0A182NYL6</accession>
<evidence type="ECO:0000313" key="2">
    <source>
        <dbReference type="Proteomes" id="UP000075884"/>
    </source>
</evidence>